<protein>
    <submittedName>
        <fullName evidence="2">Uncharacterized protein</fullName>
    </submittedName>
</protein>
<evidence type="ECO:0000256" key="1">
    <source>
        <dbReference type="SAM" id="MobiDB-lite"/>
    </source>
</evidence>
<feature type="region of interest" description="Disordered" evidence="1">
    <location>
        <begin position="20"/>
        <end position="141"/>
    </location>
</feature>
<reference evidence="2 3" key="1">
    <citation type="submission" date="2024-11" db="EMBL/GenBank/DDBJ databases">
        <title>Chromosome-level genome assembly of the freshwater bivalve Anodonta woodiana.</title>
        <authorList>
            <person name="Chen X."/>
        </authorList>
    </citation>
    <scope>NUCLEOTIDE SEQUENCE [LARGE SCALE GENOMIC DNA]</scope>
    <source>
        <strain evidence="2">MN2024</strain>
        <tissue evidence="2">Gills</tissue>
    </source>
</reference>
<gene>
    <name evidence="2" type="ORF">ACJMK2_008803</name>
</gene>
<evidence type="ECO:0000313" key="3">
    <source>
        <dbReference type="Proteomes" id="UP001634394"/>
    </source>
</evidence>
<evidence type="ECO:0000313" key="2">
    <source>
        <dbReference type="EMBL" id="KAL3862857.1"/>
    </source>
</evidence>
<dbReference type="AlphaFoldDB" id="A0ABD3VMY0"/>
<accession>A0ABD3VMY0</accession>
<comment type="caution">
    <text evidence="2">The sequence shown here is derived from an EMBL/GenBank/DDBJ whole genome shotgun (WGS) entry which is preliminary data.</text>
</comment>
<keyword evidence="3" id="KW-1185">Reference proteome</keyword>
<feature type="compositionally biased region" description="Basic residues" evidence="1">
    <location>
        <begin position="110"/>
        <end position="120"/>
    </location>
</feature>
<feature type="compositionally biased region" description="Polar residues" evidence="1">
    <location>
        <begin position="39"/>
        <end position="49"/>
    </location>
</feature>
<sequence>MSFFNKIFTSETIQKRFLFSSPPAFHTGTQNKVEPGAISNPTYDRQQPMTPIRPQPVPEQNGEINDRSRRGISATLEDMQGLASDTPRPARLLPLPPKQETIQNKDASKERKKKGKKNKKKDQINEETPEEENGKTNLSVN</sequence>
<name>A0ABD3VMY0_SINWO</name>
<proteinExistence type="predicted"/>
<dbReference type="EMBL" id="JBJQND010000011">
    <property type="protein sequence ID" value="KAL3862857.1"/>
    <property type="molecule type" value="Genomic_DNA"/>
</dbReference>
<dbReference type="Proteomes" id="UP001634394">
    <property type="component" value="Unassembled WGS sequence"/>
</dbReference>
<organism evidence="2 3">
    <name type="scientific">Sinanodonta woodiana</name>
    <name type="common">Chinese pond mussel</name>
    <name type="synonym">Anodonta woodiana</name>
    <dbReference type="NCBI Taxonomy" id="1069815"/>
    <lineage>
        <taxon>Eukaryota</taxon>
        <taxon>Metazoa</taxon>
        <taxon>Spiralia</taxon>
        <taxon>Lophotrochozoa</taxon>
        <taxon>Mollusca</taxon>
        <taxon>Bivalvia</taxon>
        <taxon>Autobranchia</taxon>
        <taxon>Heteroconchia</taxon>
        <taxon>Palaeoheterodonta</taxon>
        <taxon>Unionida</taxon>
        <taxon>Unionoidea</taxon>
        <taxon>Unionidae</taxon>
        <taxon>Unioninae</taxon>
        <taxon>Sinanodonta</taxon>
    </lineage>
</organism>